<keyword evidence="5 7" id="KW-1133">Transmembrane helix</keyword>
<evidence type="ECO:0000256" key="3">
    <source>
        <dbReference type="ARBA" id="ARBA00022475"/>
    </source>
</evidence>
<evidence type="ECO:0000256" key="6">
    <source>
        <dbReference type="ARBA" id="ARBA00023136"/>
    </source>
</evidence>
<feature type="transmembrane region" description="Helical" evidence="7">
    <location>
        <begin position="176"/>
        <end position="195"/>
    </location>
</feature>
<evidence type="ECO:0000256" key="7">
    <source>
        <dbReference type="RuleBase" id="RU363032"/>
    </source>
</evidence>
<evidence type="ECO:0000313" key="9">
    <source>
        <dbReference type="EMBL" id="OAB74795.1"/>
    </source>
</evidence>
<dbReference type="AlphaFoldDB" id="A0A167DUJ9"/>
<dbReference type="Proteomes" id="UP000077134">
    <property type="component" value="Unassembled WGS sequence"/>
</dbReference>
<keyword evidence="4 7" id="KW-0812">Transmembrane</keyword>
<organism evidence="9 10">
    <name type="scientific">Paenibacillus crassostreae</name>
    <dbReference type="NCBI Taxonomy" id="1763538"/>
    <lineage>
        <taxon>Bacteria</taxon>
        <taxon>Bacillati</taxon>
        <taxon>Bacillota</taxon>
        <taxon>Bacilli</taxon>
        <taxon>Bacillales</taxon>
        <taxon>Paenibacillaceae</taxon>
        <taxon>Paenibacillus</taxon>
    </lineage>
</organism>
<dbReference type="Pfam" id="PF19300">
    <property type="entry name" value="BPD_transp_1_N"/>
    <property type="match status" value="1"/>
</dbReference>
<feature type="transmembrane region" description="Helical" evidence="7">
    <location>
        <begin position="276"/>
        <end position="302"/>
    </location>
</feature>
<dbReference type="RefSeq" id="WP_068658459.1">
    <property type="nucleotide sequence ID" value="NZ_CP017770.1"/>
</dbReference>
<dbReference type="PANTHER" id="PTHR43163:SF6">
    <property type="entry name" value="DIPEPTIDE TRANSPORT SYSTEM PERMEASE PROTEIN DPPB-RELATED"/>
    <property type="match status" value="1"/>
</dbReference>
<name>A0A167DUJ9_9BACL</name>
<dbReference type="Pfam" id="PF00528">
    <property type="entry name" value="BPD_transp_1"/>
    <property type="match status" value="1"/>
</dbReference>
<dbReference type="KEGG" id="pcx:LPB68_01715"/>
<feature type="transmembrane region" description="Helical" evidence="7">
    <location>
        <begin position="231"/>
        <end position="256"/>
    </location>
</feature>
<evidence type="ECO:0000259" key="8">
    <source>
        <dbReference type="PROSITE" id="PS50928"/>
    </source>
</evidence>
<sequence>MLRYISSRLGMLILTLFVLTVFVFILMHLAPGDPAALLLQGLGAVPDANQIAIMQHKWGLDRSLVVQYMSWILELVQGNLGYSFISNAPVTEEIFSRLGPTLLLMISSFLVTFVLSVPLGVMSALHEKSLFDRITYTVTVLGLSIPMYWLAIIFMFCFGVFWPLFPIIGSGSVRHYVLPVATISIVESMYFIRMIRSFTLEYKQASYIEAATARGLKGWIFYPSYLFRAMLIPVITIVGTSFPSFFGAAIIIENVFSFPGIGKYMLDMIYSRDFPVIQGCGLLLAATIFILNFITDLCYYLADPRIQMEKQRWEN</sequence>
<dbReference type="PROSITE" id="PS50928">
    <property type="entry name" value="ABC_TM1"/>
    <property type="match status" value="1"/>
</dbReference>
<dbReference type="CDD" id="cd06261">
    <property type="entry name" value="TM_PBP2"/>
    <property type="match status" value="1"/>
</dbReference>
<comment type="caution">
    <text evidence="9">The sequence shown here is derived from an EMBL/GenBank/DDBJ whole genome shotgun (WGS) entry which is preliminary data.</text>
</comment>
<gene>
    <name evidence="9" type="ORF">PNBC_12240</name>
</gene>
<keyword evidence="3" id="KW-1003">Cell membrane</keyword>
<feature type="transmembrane region" description="Helical" evidence="7">
    <location>
        <begin position="134"/>
        <end position="164"/>
    </location>
</feature>
<evidence type="ECO:0000256" key="4">
    <source>
        <dbReference type="ARBA" id="ARBA00022692"/>
    </source>
</evidence>
<feature type="transmembrane region" description="Helical" evidence="7">
    <location>
        <begin position="102"/>
        <end position="122"/>
    </location>
</feature>
<dbReference type="SUPFAM" id="SSF161098">
    <property type="entry name" value="MetI-like"/>
    <property type="match status" value="1"/>
</dbReference>
<dbReference type="STRING" id="1763538.LPB68_01715"/>
<dbReference type="InterPro" id="IPR035906">
    <property type="entry name" value="MetI-like_sf"/>
</dbReference>
<keyword evidence="6 7" id="KW-0472">Membrane</keyword>
<feature type="transmembrane region" description="Helical" evidence="7">
    <location>
        <begin position="12"/>
        <end position="30"/>
    </location>
</feature>
<feature type="domain" description="ABC transmembrane type-1" evidence="8">
    <location>
        <begin position="98"/>
        <end position="295"/>
    </location>
</feature>
<reference evidence="9 10" key="1">
    <citation type="submission" date="2016-02" db="EMBL/GenBank/DDBJ databases">
        <title>Paenibacillus sp. LPB0068, isolated from Crassostrea gigas.</title>
        <authorList>
            <person name="Shin S.-K."/>
            <person name="Yi H."/>
        </authorList>
    </citation>
    <scope>NUCLEOTIDE SEQUENCE [LARGE SCALE GENOMIC DNA]</scope>
    <source>
        <strain evidence="9 10">LPB0068</strain>
    </source>
</reference>
<evidence type="ECO:0000313" key="10">
    <source>
        <dbReference type="Proteomes" id="UP000077134"/>
    </source>
</evidence>
<evidence type="ECO:0000256" key="5">
    <source>
        <dbReference type="ARBA" id="ARBA00022989"/>
    </source>
</evidence>
<comment type="subcellular location">
    <subcellularLocation>
        <location evidence="1 7">Cell membrane</location>
        <topology evidence="1 7">Multi-pass membrane protein</topology>
    </subcellularLocation>
</comment>
<keyword evidence="2 7" id="KW-0813">Transport</keyword>
<evidence type="ECO:0000256" key="2">
    <source>
        <dbReference type="ARBA" id="ARBA00022448"/>
    </source>
</evidence>
<dbReference type="PANTHER" id="PTHR43163">
    <property type="entry name" value="DIPEPTIDE TRANSPORT SYSTEM PERMEASE PROTEIN DPPB-RELATED"/>
    <property type="match status" value="1"/>
</dbReference>
<accession>A0A167DUJ9</accession>
<dbReference type="Gene3D" id="1.10.3720.10">
    <property type="entry name" value="MetI-like"/>
    <property type="match status" value="1"/>
</dbReference>
<dbReference type="EMBL" id="LSFN01000014">
    <property type="protein sequence ID" value="OAB74795.1"/>
    <property type="molecule type" value="Genomic_DNA"/>
</dbReference>
<dbReference type="GO" id="GO:0055085">
    <property type="term" value="P:transmembrane transport"/>
    <property type="evidence" value="ECO:0007669"/>
    <property type="project" value="InterPro"/>
</dbReference>
<dbReference type="InterPro" id="IPR000515">
    <property type="entry name" value="MetI-like"/>
</dbReference>
<proteinExistence type="inferred from homology"/>
<protein>
    <recommendedName>
        <fullName evidence="8">ABC transmembrane type-1 domain-containing protein</fullName>
    </recommendedName>
</protein>
<dbReference type="GO" id="GO:0005886">
    <property type="term" value="C:plasma membrane"/>
    <property type="evidence" value="ECO:0007669"/>
    <property type="project" value="UniProtKB-SubCell"/>
</dbReference>
<dbReference type="OrthoDB" id="24153at2"/>
<comment type="similarity">
    <text evidence="7">Belongs to the binding-protein-dependent transport system permease family.</text>
</comment>
<dbReference type="InterPro" id="IPR045621">
    <property type="entry name" value="BPD_transp_1_N"/>
</dbReference>
<evidence type="ECO:0000256" key="1">
    <source>
        <dbReference type="ARBA" id="ARBA00004651"/>
    </source>
</evidence>
<keyword evidence="10" id="KW-1185">Reference proteome</keyword>